<name>A0A9D3XNQ4_9SAUR</name>
<keyword evidence="5" id="KW-0391">Immunity</keyword>
<keyword evidence="9" id="KW-0325">Glycoprotein</keyword>
<accession>A0A9D3XNQ4</accession>
<dbReference type="InterPro" id="IPR050208">
    <property type="entry name" value="MHC_class-I_related"/>
</dbReference>
<keyword evidence="7 12" id="KW-0472">Membrane</keyword>
<sequence length="983" mass="107871">MAWGLLLALCGALLAPAAAGGHHSLGVLVTAVTHEDGAHHYFMISKLDDVQVAYYSSDTREVRPTQTWAEQAVGAEYLQEKTQEFWGYEEGTKVETRRWMQLHNQTGGIHTEQLHVTCALSGQAPVDPRFQYAYDGRDFISFDAQTGTWVAAVQPAFLQKQIWETGKTWTQYVQHYLQSECLGTLRSLVQRGRAVLEQQVSPEVSVSRRHTPDGSVTLSCRARGFYPRPIHVSWVRDGEDILAETDSSGILSNADGTYYTQSSLEISPQQDGHRYACRVEHSSLGEPTLVWAPGKKAPLPPGVLAAIVLAVLVLAGAVGAGVVLWRRKSADPMKPGYAPAARFHTYQLKYGCELQGDSSTGGFYQYAYDGRDFVSLDKDRETWVAADDGAQVTKRKWDADRSDAQRYRIYLERECIKWLGKYLEYGKETLQRTEPPRVQVSDRPSRDGLTTLSCRVHGFYPRNVAVVWLKKGVAVPQETNCGDVVPSGDGTYQTRATIEIDPSRETDYTCSVEHPSLAADLRVPWGPKSNVMLIVGVVIGVLVLVAAVTGAVVFLSKCRLGHRCAVCARPWGVFGPPAPPPPCSSRGRASPAPRSRAMGPASSGGCPASCPSPRSPSAHRTAPPSHVAAPEFSPPAVPDPGSDVPVPADPGPHSLRYFYTGVSEPGPGLPEFITVGYVDEQLFMDYDSERRSAEPRAEWVKGAVDAQYWARDTQISQGWQAGFRANLNTLRGRYNQSGGFHTLQHMYGCELREDGSTGGVIQYGYDGRDYISLDKERETWVAADDGAQVTKRKWEADRSIAQRERAYLEQECIEWLGKYLEYGKETLQRREPPRVQVSDRPSRDGLTTLSCRVHGFYPRSVAVVWLKKGVAVPQETNRGDVLPSGDGTYQTRATIEIDPSSETDYTCCVEHPSLAQDLRVPWAPKSNVMLIVGVVIGVLVLVAAIAGAVVFLRKKNSGYKAAAAHEGSSTSGSNQGSDTCVKA</sequence>
<dbReference type="InterPro" id="IPR003006">
    <property type="entry name" value="Ig/MHC_CS"/>
</dbReference>
<gene>
    <name evidence="15" type="ORF">KIL84_004780</name>
</gene>
<dbReference type="AlphaFoldDB" id="A0A9D3XNQ4"/>
<feature type="domain" description="Ig-like" evidence="14">
    <location>
        <begin position="833"/>
        <end position="919"/>
    </location>
</feature>
<keyword evidence="6 12" id="KW-1133">Transmembrane helix</keyword>
<keyword evidence="3 12" id="KW-0812">Transmembrane</keyword>
<dbReference type="InterPro" id="IPR037055">
    <property type="entry name" value="MHC_I-like_Ag-recog_sf"/>
</dbReference>
<feature type="domain" description="Ig-like" evidence="14">
    <location>
        <begin position="436"/>
        <end position="522"/>
    </location>
</feature>
<proteinExistence type="inferred from homology"/>
<feature type="signal peptide" evidence="13">
    <location>
        <begin position="1"/>
        <end position="19"/>
    </location>
</feature>
<dbReference type="InterPro" id="IPR011161">
    <property type="entry name" value="MHC_I-like_Ag-recog"/>
</dbReference>
<dbReference type="InterPro" id="IPR011162">
    <property type="entry name" value="MHC_I/II-like_Ag-recog"/>
</dbReference>
<dbReference type="Proteomes" id="UP000827986">
    <property type="component" value="Unassembled WGS sequence"/>
</dbReference>
<evidence type="ECO:0000256" key="12">
    <source>
        <dbReference type="SAM" id="Phobius"/>
    </source>
</evidence>
<evidence type="ECO:0000256" key="13">
    <source>
        <dbReference type="SAM" id="SignalP"/>
    </source>
</evidence>
<dbReference type="InterPro" id="IPR013783">
    <property type="entry name" value="Ig-like_fold"/>
</dbReference>
<evidence type="ECO:0000256" key="6">
    <source>
        <dbReference type="ARBA" id="ARBA00022989"/>
    </source>
</evidence>
<feature type="compositionally biased region" description="Polar residues" evidence="11">
    <location>
        <begin position="967"/>
        <end position="983"/>
    </location>
</feature>
<evidence type="ECO:0000313" key="16">
    <source>
        <dbReference type="Proteomes" id="UP000827986"/>
    </source>
</evidence>
<evidence type="ECO:0000259" key="14">
    <source>
        <dbReference type="PROSITE" id="PS50835"/>
    </source>
</evidence>
<feature type="transmembrane region" description="Helical" evidence="12">
    <location>
        <begin position="928"/>
        <end position="952"/>
    </location>
</feature>
<keyword evidence="8" id="KW-1015">Disulfide bond</keyword>
<dbReference type="InterPro" id="IPR003597">
    <property type="entry name" value="Ig_C1-set"/>
</dbReference>
<feature type="domain" description="Ig-like" evidence="14">
    <location>
        <begin position="202"/>
        <end position="290"/>
    </location>
</feature>
<dbReference type="Gene3D" id="2.60.40.10">
    <property type="entry name" value="Immunoglobulins"/>
    <property type="match status" value="3"/>
</dbReference>
<feature type="region of interest" description="Disordered" evidence="11">
    <location>
        <begin position="962"/>
        <end position="983"/>
    </location>
</feature>
<dbReference type="PANTHER" id="PTHR16675:SF242">
    <property type="entry name" value="MAJOR HISTOCOMPATIBILITY COMPLEX CLASS I-RELATED GENE PROTEIN"/>
    <property type="match status" value="1"/>
</dbReference>
<comment type="subcellular location">
    <subcellularLocation>
        <location evidence="1">Membrane</location>
        <topology evidence="1">Single-pass type I membrane protein</topology>
    </subcellularLocation>
</comment>
<dbReference type="EMBL" id="JAHDVG010000466">
    <property type="protein sequence ID" value="KAH1183288.1"/>
    <property type="molecule type" value="Genomic_DNA"/>
</dbReference>
<dbReference type="PRINTS" id="PR01638">
    <property type="entry name" value="MHCCLASSI"/>
</dbReference>
<evidence type="ECO:0000256" key="10">
    <source>
        <dbReference type="RuleBase" id="RU004439"/>
    </source>
</evidence>
<evidence type="ECO:0000256" key="9">
    <source>
        <dbReference type="ARBA" id="ARBA00023180"/>
    </source>
</evidence>
<dbReference type="InterPro" id="IPR036179">
    <property type="entry name" value="Ig-like_dom_sf"/>
</dbReference>
<evidence type="ECO:0000256" key="11">
    <source>
        <dbReference type="SAM" id="MobiDB-lite"/>
    </source>
</evidence>
<dbReference type="SUPFAM" id="SSF54452">
    <property type="entry name" value="MHC antigen-recognition domain"/>
    <property type="match status" value="3"/>
</dbReference>
<dbReference type="GO" id="GO:0009897">
    <property type="term" value="C:external side of plasma membrane"/>
    <property type="evidence" value="ECO:0007669"/>
    <property type="project" value="TreeGrafter"/>
</dbReference>
<feature type="transmembrane region" description="Helical" evidence="12">
    <location>
        <begin position="303"/>
        <end position="325"/>
    </location>
</feature>
<dbReference type="SMART" id="SM00407">
    <property type="entry name" value="IGc1"/>
    <property type="match status" value="3"/>
</dbReference>
<dbReference type="PROSITE" id="PS00290">
    <property type="entry name" value="IG_MHC"/>
    <property type="match status" value="3"/>
</dbReference>
<dbReference type="InterPro" id="IPR007110">
    <property type="entry name" value="Ig-like_dom"/>
</dbReference>
<dbReference type="GO" id="GO:0002474">
    <property type="term" value="P:antigen processing and presentation of peptide antigen via MHC class I"/>
    <property type="evidence" value="ECO:0007669"/>
    <property type="project" value="UniProtKB-KW"/>
</dbReference>
<feature type="transmembrane region" description="Helical" evidence="12">
    <location>
        <begin position="531"/>
        <end position="555"/>
    </location>
</feature>
<comment type="caution">
    <text evidence="15">The sequence shown here is derived from an EMBL/GenBank/DDBJ whole genome shotgun (WGS) entry which is preliminary data.</text>
</comment>
<evidence type="ECO:0000256" key="4">
    <source>
        <dbReference type="ARBA" id="ARBA00022729"/>
    </source>
</evidence>
<reference evidence="15" key="1">
    <citation type="submission" date="2021-09" db="EMBL/GenBank/DDBJ databases">
        <title>The genome of Mauremys mutica provides insights into the evolution of semi-aquatic lifestyle.</title>
        <authorList>
            <person name="Gong S."/>
            <person name="Gao Y."/>
        </authorList>
    </citation>
    <scope>NUCLEOTIDE SEQUENCE</scope>
    <source>
        <strain evidence="15">MM-2020</strain>
        <tissue evidence="15">Muscle</tissue>
    </source>
</reference>
<evidence type="ECO:0000256" key="7">
    <source>
        <dbReference type="ARBA" id="ARBA00023136"/>
    </source>
</evidence>
<feature type="region of interest" description="Disordered" evidence="11">
    <location>
        <begin position="578"/>
        <end position="649"/>
    </location>
</feature>
<protein>
    <recommendedName>
        <fullName evidence="14">Ig-like domain-containing protein</fullName>
    </recommendedName>
</protein>
<keyword evidence="2" id="KW-0490">MHC I</keyword>
<evidence type="ECO:0000313" key="15">
    <source>
        <dbReference type="EMBL" id="KAH1183288.1"/>
    </source>
</evidence>
<dbReference type="GO" id="GO:0006955">
    <property type="term" value="P:immune response"/>
    <property type="evidence" value="ECO:0007669"/>
    <property type="project" value="TreeGrafter"/>
</dbReference>
<dbReference type="FunFam" id="2.60.40.10:FF:000204">
    <property type="entry name" value="Major histocompatibility complex, class I-related protein"/>
    <property type="match status" value="3"/>
</dbReference>
<comment type="similarity">
    <text evidence="10">Belongs to the MHC class I family.</text>
</comment>
<dbReference type="GO" id="GO:0005615">
    <property type="term" value="C:extracellular space"/>
    <property type="evidence" value="ECO:0007669"/>
    <property type="project" value="TreeGrafter"/>
</dbReference>
<feature type="compositionally biased region" description="Low complexity" evidence="11">
    <location>
        <begin position="584"/>
        <end position="618"/>
    </location>
</feature>
<dbReference type="Pfam" id="PF00129">
    <property type="entry name" value="MHC_I"/>
    <property type="match status" value="3"/>
</dbReference>
<dbReference type="SUPFAM" id="SSF48726">
    <property type="entry name" value="Immunoglobulin"/>
    <property type="match status" value="3"/>
</dbReference>
<keyword evidence="4 13" id="KW-0732">Signal</keyword>
<feature type="chain" id="PRO_5038932915" description="Ig-like domain-containing protein" evidence="13">
    <location>
        <begin position="20"/>
        <end position="983"/>
    </location>
</feature>
<organism evidence="15 16">
    <name type="scientific">Mauremys mutica</name>
    <name type="common">yellowpond turtle</name>
    <dbReference type="NCBI Taxonomy" id="74926"/>
    <lineage>
        <taxon>Eukaryota</taxon>
        <taxon>Metazoa</taxon>
        <taxon>Chordata</taxon>
        <taxon>Craniata</taxon>
        <taxon>Vertebrata</taxon>
        <taxon>Euteleostomi</taxon>
        <taxon>Archelosauria</taxon>
        <taxon>Testudinata</taxon>
        <taxon>Testudines</taxon>
        <taxon>Cryptodira</taxon>
        <taxon>Durocryptodira</taxon>
        <taxon>Testudinoidea</taxon>
        <taxon>Geoemydidae</taxon>
        <taxon>Geoemydinae</taxon>
        <taxon>Mauremys</taxon>
    </lineage>
</organism>
<dbReference type="PANTHER" id="PTHR16675">
    <property type="entry name" value="MHC CLASS I-RELATED"/>
    <property type="match status" value="1"/>
</dbReference>
<dbReference type="InterPro" id="IPR001039">
    <property type="entry name" value="MHC_I_a_a1/a2"/>
</dbReference>
<evidence type="ECO:0000256" key="2">
    <source>
        <dbReference type="ARBA" id="ARBA00022451"/>
    </source>
</evidence>
<evidence type="ECO:0000256" key="8">
    <source>
        <dbReference type="ARBA" id="ARBA00023157"/>
    </source>
</evidence>
<evidence type="ECO:0000256" key="1">
    <source>
        <dbReference type="ARBA" id="ARBA00004479"/>
    </source>
</evidence>
<keyword evidence="16" id="KW-1185">Reference proteome</keyword>
<dbReference type="Pfam" id="PF07654">
    <property type="entry name" value="C1-set"/>
    <property type="match status" value="3"/>
</dbReference>
<dbReference type="GO" id="GO:0042612">
    <property type="term" value="C:MHC class I protein complex"/>
    <property type="evidence" value="ECO:0007669"/>
    <property type="project" value="UniProtKB-KW"/>
</dbReference>
<dbReference type="PROSITE" id="PS50835">
    <property type="entry name" value="IG_LIKE"/>
    <property type="match status" value="3"/>
</dbReference>
<evidence type="ECO:0000256" key="5">
    <source>
        <dbReference type="ARBA" id="ARBA00022859"/>
    </source>
</evidence>
<evidence type="ECO:0000256" key="3">
    <source>
        <dbReference type="ARBA" id="ARBA00022692"/>
    </source>
</evidence>
<dbReference type="FunFam" id="3.30.500.10:FF:000001">
    <property type="entry name" value="H-2 class I histocompatibility antigen, alpha chain"/>
    <property type="match status" value="1"/>
</dbReference>
<dbReference type="Gene3D" id="3.30.500.10">
    <property type="entry name" value="MHC class I-like antigen recognition-like"/>
    <property type="match status" value="3"/>
</dbReference>